<comment type="similarity">
    <text evidence="6">Belongs to the methyltransferase superfamily. RsmI family.</text>
</comment>
<protein>
    <recommendedName>
        <fullName evidence="6">Ribosomal RNA small subunit methyltransferase I</fullName>
        <ecNumber evidence="6">2.1.1.198</ecNumber>
    </recommendedName>
    <alternativeName>
        <fullName evidence="6">16S rRNA 2'-O-ribose C1402 methyltransferase</fullName>
    </alternativeName>
    <alternativeName>
        <fullName evidence="6">rRNA (cytidine-2'-O-)-methyltransferase RsmI</fullName>
    </alternativeName>
</protein>
<evidence type="ECO:0000256" key="1">
    <source>
        <dbReference type="ARBA" id="ARBA00022490"/>
    </source>
</evidence>
<proteinExistence type="inferred from homology"/>
<organism evidence="8 9">
    <name type="scientific">Faecalibacterium prausnitzii</name>
    <dbReference type="NCBI Taxonomy" id="853"/>
    <lineage>
        <taxon>Bacteria</taxon>
        <taxon>Bacillati</taxon>
        <taxon>Bacillota</taxon>
        <taxon>Clostridia</taxon>
        <taxon>Eubacteriales</taxon>
        <taxon>Oscillospiraceae</taxon>
        <taxon>Faecalibacterium</taxon>
    </lineage>
</organism>
<dbReference type="NCBIfam" id="TIGR00096">
    <property type="entry name" value="16S rRNA (cytidine(1402)-2'-O)-methyltransferase"/>
    <property type="match status" value="1"/>
</dbReference>
<evidence type="ECO:0000256" key="3">
    <source>
        <dbReference type="ARBA" id="ARBA00022603"/>
    </source>
</evidence>
<comment type="catalytic activity">
    <reaction evidence="6">
        <text>cytidine(1402) in 16S rRNA + S-adenosyl-L-methionine = 2'-O-methylcytidine(1402) in 16S rRNA + S-adenosyl-L-homocysteine + H(+)</text>
        <dbReference type="Rhea" id="RHEA:42924"/>
        <dbReference type="Rhea" id="RHEA-COMP:10285"/>
        <dbReference type="Rhea" id="RHEA-COMP:10286"/>
        <dbReference type="ChEBI" id="CHEBI:15378"/>
        <dbReference type="ChEBI" id="CHEBI:57856"/>
        <dbReference type="ChEBI" id="CHEBI:59789"/>
        <dbReference type="ChEBI" id="CHEBI:74495"/>
        <dbReference type="ChEBI" id="CHEBI:82748"/>
        <dbReference type="EC" id="2.1.1.198"/>
    </reaction>
</comment>
<keyword evidence="4 6" id="KW-0808">Transferase</keyword>
<dbReference type="AlphaFoldDB" id="A0A2A7B9Q6"/>
<dbReference type="PIRSF" id="PIRSF005917">
    <property type="entry name" value="MTase_YraL"/>
    <property type="match status" value="1"/>
</dbReference>
<dbReference type="InterPro" id="IPR014776">
    <property type="entry name" value="4pyrrole_Mease_sub2"/>
</dbReference>
<evidence type="ECO:0000259" key="7">
    <source>
        <dbReference type="Pfam" id="PF00590"/>
    </source>
</evidence>
<dbReference type="EC" id="2.1.1.198" evidence="6"/>
<dbReference type="RefSeq" id="WP_097791255.1">
    <property type="nucleotide sequence ID" value="NZ_CABJDF010000010.1"/>
</dbReference>
<keyword evidence="5 6" id="KW-0949">S-adenosyl-L-methionine</keyword>
<dbReference type="EMBL" id="NOUV01000004">
    <property type="protein sequence ID" value="PDX88085.1"/>
    <property type="molecule type" value="Genomic_DNA"/>
</dbReference>
<feature type="domain" description="Tetrapyrrole methylase" evidence="7">
    <location>
        <begin position="4"/>
        <end position="203"/>
    </location>
</feature>
<keyword evidence="1 6" id="KW-0963">Cytoplasm</keyword>
<evidence type="ECO:0000256" key="4">
    <source>
        <dbReference type="ARBA" id="ARBA00022679"/>
    </source>
</evidence>
<dbReference type="InterPro" id="IPR014777">
    <property type="entry name" value="4pyrrole_Mease_sub1"/>
</dbReference>
<evidence type="ECO:0000313" key="8">
    <source>
        <dbReference type="EMBL" id="PDX88085.1"/>
    </source>
</evidence>
<dbReference type="PANTHER" id="PTHR46111:SF1">
    <property type="entry name" value="RIBOSOMAL RNA SMALL SUBUNIT METHYLTRANSFERASE I"/>
    <property type="match status" value="1"/>
</dbReference>
<comment type="function">
    <text evidence="6">Catalyzes the 2'-O-methylation of the ribose of cytidine 1402 (C1402) in 16S rRNA.</text>
</comment>
<dbReference type="InterPro" id="IPR000878">
    <property type="entry name" value="4pyrrol_Mease"/>
</dbReference>
<keyword evidence="3 6" id="KW-0489">Methyltransferase</keyword>
<comment type="caution">
    <text evidence="8">The sequence shown here is derived from an EMBL/GenBank/DDBJ whole genome shotgun (WGS) entry which is preliminary data.</text>
</comment>
<evidence type="ECO:0000256" key="2">
    <source>
        <dbReference type="ARBA" id="ARBA00022552"/>
    </source>
</evidence>
<dbReference type="Gene3D" id="3.40.1010.10">
    <property type="entry name" value="Cobalt-precorrin-4 Transmethylase, Domain 1"/>
    <property type="match status" value="1"/>
</dbReference>
<dbReference type="HAMAP" id="MF_01877">
    <property type="entry name" value="16SrRNA_methyltr_I"/>
    <property type="match status" value="1"/>
</dbReference>
<reference evidence="8 9" key="1">
    <citation type="journal article" date="2017" name="Front. Microbiol.">
        <title>New Insights into the Diversity of the Genus Faecalibacterium.</title>
        <authorList>
            <person name="Benevides L."/>
            <person name="Burman S."/>
            <person name="Martin R."/>
            <person name="Robert V."/>
            <person name="Thomas M."/>
            <person name="Miquel S."/>
            <person name="Chain F."/>
            <person name="Sokol H."/>
            <person name="Bermudez-Humaran L.G."/>
            <person name="Morrison M."/>
            <person name="Langella P."/>
            <person name="Azevedo V.A."/>
            <person name="Chatel J.M."/>
            <person name="Soares S."/>
        </authorList>
    </citation>
    <scope>NUCLEOTIDE SEQUENCE [LARGE SCALE GENOMIC DNA]</scope>
    <source>
        <strain evidence="8 9">AHMP21</strain>
    </source>
</reference>
<evidence type="ECO:0000256" key="5">
    <source>
        <dbReference type="ARBA" id="ARBA00022691"/>
    </source>
</evidence>
<evidence type="ECO:0000256" key="6">
    <source>
        <dbReference type="HAMAP-Rule" id="MF_01877"/>
    </source>
</evidence>
<dbReference type="PANTHER" id="PTHR46111">
    <property type="entry name" value="RIBOSOMAL RNA SMALL SUBUNIT METHYLTRANSFERASE I"/>
    <property type="match status" value="1"/>
</dbReference>
<dbReference type="PROSITE" id="PS01296">
    <property type="entry name" value="RSMI"/>
    <property type="match status" value="1"/>
</dbReference>
<keyword evidence="2 6" id="KW-0698">rRNA processing</keyword>
<dbReference type="InterPro" id="IPR018063">
    <property type="entry name" value="SAM_MeTrfase_RsmI_CS"/>
</dbReference>
<name>A0A2A7B9Q6_9FIRM</name>
<dbReference type="SUPFAM" id="SSF53790">
    <property type="entry name" value="Tetrapyrrole methylase"/>
    <property type="match status" value="1"/>
</dbReference>
<dbReference type="CDD" id="cd11648">
    <property type="entry name" value="RsmI"/>
    <property type="match status" value="1"/>
</dbReference>
<dbReference type="InterPro" id="IPR008189">
    <property type="entry name" value="rRNA_ssu_MeTfrase_I"/>
</dbReference>
<evidence type="ECO:0000313" key="9">
    <source>
        <dbReference type="Proteomes" id="UP000220904"/>
    </source>
</evidence>
<dbReference type="Pfam" id="PF00590">
    <property type="entry name" value="TP_methylase"/>
    <property type="match status" value="1"/>
</dbReference>
<dbReference type="GO" id="GO:0005737">
    <property type="term" value="C:cytoplasm"/>
    <property type="evidence" value="ECO:0007669"/>
    <property type="project" value="UniProtKB-SubCell"/>
</dbReference>
<comment type="subcellular location">
    <subcellularLocation>
        <location evidence="6">Cytoplasm</location>
    </subcellularLocation>
</comment>
<dbReference type="FunFam" id="3.30.950.10:FF:000002">
    <property type="entry name" value="Ribosomal RNA small subunit methyltransferase I"/>
    <property type="match status" value="1"/>
</dbReference>
<gene>
    <name evidence="6 8" type="primary">rsmI</name>
    <name evidence="8" type="ORF">CHR60_00670</name>
</gene>
<dbReference type="InterPro" id="IPR035996">
    <property type="entry name" value="4pyrrol_Methylase_sf"/>
</dbReference>
<accession>A0A2A7B9Q6</accession>
<dbReference type="OrthoDB" id="9809084at2"/>
<dbReference type="Proteomes" id="UP000220904">
    <property type="component" value="Unassembled WGS sequence"/>
</dbReference>
<sequence length="283" mass="30549">MAGTLYIVATPIGNLDDMPPRVAATFGAADFIAAEDTRVTMKLLNFLGLKKPMVSYYEHALQKGEGILRRIEAGENCALCSDAGMPCVSDPGEVIVRDALARGIRVVPVPAASACVTALAVSGQDTSRWVFEGFLPVNKKQKRERLAELQGEKRTVIFYEAPHKLRTTLDDLTTAFGTERSITLCRELTKLHEEIWKTTLGEAQAHYAGNEPRGEYVLVMAGAPAAEAEESLTLEQAAQRALELTGEGYGPTAAAKAAAQGTPYSKSEVYKQMLALQAGETEE</sequence>
<dbReference type="GO" id="GO:0070677">
    <property type="term" value="F:rRNA (cytosine-2'-O-)-methyltransferase activity"/>
    <property type="evidence" value="ECO:0007669"/>
    <property type="project" value="UniProtKB-UniRule"/>
</dbReference>
<dbReference type="Gene3D" id="3.30.950.10">
    <property type="entry name" value="Methyltransferase, Cobalt-precorrin-4 Transmethylase, Domain 2"/>
    <property type="match status" value="1"/>
</dbReference>